<sequence length="260" mass="30226">MIKIRLFLFLTLPFLLLQPTLAQVNVFTAETIKQLNQDQGFYNNVRLSFSHHSGNTDIRTLWTRIRSDYITDNYHTFGVGNLQFLRKDDQSFINKGMFHLRGIRHITNIFMFESFVQKQFSESILLKDRNLAGGGLRIAFFSPGDNPKIRLYTGIGTMWENELIDDAELGQINSDIMRSTNYSTIIWQIDDWISSATTGYFQINPSHREDFRILLEGDIGFRITDQIRFSVRLNLRYDSQPPTRIAKHDLEITNGLSLSF</sequence>
<evidence type="ECO:0008006" key="2">
    <source>
        <dbReference type="Google" id="ProtNLM"/>
    </source>
</evidence>
<gene>
    <name evidence="1" type="ORF">METZ01_LOCUS337689</name>
</gene>
<dbReference type="EMBL" id="UINC01114494">
    <property type="protein sequence ID" value="SVC84835.1"/>
    <property type="molecule type" value="Genomic_DNA"/>
</dbReference>
<protein>
    <recommendedName>
        <fullName evidence="2">DUF481 domain-containing protein</fullName>
    </recommendedName>
</protein>
<dbReference type="Pfam" id="PF04338">
    <property type="entry name" value="DUF481"/>
    <property type="match status" value="1"/>
</dbReference>
<reference evidence="1" key="1">
    <citation type="submission" date="2018-05" db="EMBL/GenBank/DDBJ databases">
        <authorList>
            <person name="Lanie J.A."/>
            <person name="Ng W.-L."/>
            <person name="Kazmierczak K.M."/>
            <person name="Andrzejewski T.M."/>
            <person name="Davidsen T.M."/>
            <person name="Wayne K.J."/>
            <person name="Tettelin H."/>
            <person name="Glass J.I."/>
            <person name="Rusch D."/>
            <person name="Podicherti R."/>
            <person name="Tsui H.-C.T."/>
            <person name="Winkler M.E."/>
        </authorList>
    </citation>
    <scope>NUCLEOTIDE SEQUENCE</scope>
</reference>
<organism evidence="1">
    <name type="scientific">marine metagenome</name>
    <dbReference type="NCBI Taxonomy" id="408172"/>
    <lineage>
        <taxon>unclassified sequences</taxon>
        <taxon>metagenomes</taxon>
        <taxon>ecological metagenomes</taxon>
    </lineage>
</organism>
<evidence type="ECO:0000313" key="1">
    <source>
        <dbReference type="EMBL" id="SVC84835.1"/>
    </source>
</evidence>
<dbReference type="AlphaFoldDB" id="A0A382QIX4"/>
<name>A0A382QIX4_9ZZZZ</name>
<accession>A0A382QIX4</accession>
<dbReference type="InterPro" id="IPR007433">
    <property type="entry name" value="DUF481"/>
</dbReference>
<proteinExistence type="predicted"/>